<keyword evidence="12" id="KW-0282">Flagellum</keyword>
<keyword evidence="12" id="KW-0969">Cilium</keyword>
<feature type="signal peptide" evidence="11">
    <location>
        <begin position="1"/>
        <end position="27"/>
    </location>
</feature>
<dbReference type="AlphaFoldDB" id="A0A4Z2J8P7"/>
<evidence type="ECO:0000256" key="3">
    <source>
        <dbReference type="ARBA" id="ARBA00022490"/>
    </source>
</evidence>
<evidence type="ECO:0000256" key="4">
    <source>
        <dbReference type="ARBA" id="ARBA00022574"/>
    </source>
</evidence>
<keyword evidence="13" id="KW-1185">Reference proteome</keyword>
<evidence type="ECO:0000256" key="8">
    <source>
        <dbReference type="ARBA" id="ARBA00023273"/>
    </source>
</evidence>
<keyword evidence="5" id="KW-0677">Repeat</keyword>
<keyword evidence="8" id="KW-0966">Cell projection</keyword>
<dbReference type="PANTHER" id="PTHR14885">
    <property type="entry name" value="CILIA- AND FLAGELLA-ASSOCIATED PROTEIN 43-RELATED"/>
    <property type="match status" value="1"/>
</dbReference>
<comment type="subcellular location">
    <subcellularLocation>
        <location evidence="1">Cell projection</location>
        <location evidence="1">Cilium</location>
    </subcellularLocation>
    <subcellularLocation>
        <location evidence="2">Cytoplasm</location>
        <location evidence="2">Cytoskeleton</location>
    </subcellularLocation>
</comment>
<feature type="coiled-coil region" evidence="9">
    <location>
        <begin position="377"/>
        <end position="448"/>
    </location>
</feature>
<dbReference type="EMBL" id="SRLO01000016">
    <property type="protein sequence ID" value="TNN86387.1"/>
    <property type="molecule type" value="Genomic_DNA"/>
</dbReference>
<name>A0A4Z2J8P7_9TELE</name>
<reference evidence="12 13" key="1">
    <citation type="submission" date="2019-03" db="EMBL/GenBank/DDBJ databases">
        <title>First draft genome of Liparis tanakae, snailfish: a comprehensive survey of snailfish specific genes.</title>
        <authorList>
            <person name="Kim W."/>
            <person name="Song I."/>
            <person name="Jeong J.-H."/>
            <person name="Kim D."/>
            <person name="Kim S."/>
            <person name="Ryu S."/>
            <person name="Song J.Y."/>
            <person name="Lee S.K."/>
        </authorList>
    </citation>
    <scope>NUCLEOTIDE SEQUENCE [LARGE SCALE GENOMIC DNA]</scope>
    <source>
        <tissue evidence="12">Muscle</tissue>
    </source>
</reference>
<evidence type="ECO:0000313" key="13">
    <source>
        <dbReference type="Proteomes" id="UP000314294"/>
    </source>
</evidence>
<evidence type="ECO:0000256" key="7">
    <source>
        <dbReference type="ARBA" id="ARBA00023212"/>
    </source>
</evidence>
<feature type="compositionally biased region" description="Acidic residues" evidence="10">
    <location>
        <begin position="119"/>
        <end position="143"/>
    </location>
</feature>
<evidence type="ECO:0000256" key="5">
    <source>
        <dbReference type="ARBA" id="ARBA00022737"/>
    </source>
</evidence>
<keyword evidence="3" id="KW-0963">Cytoplasm</keyword>
<feature type="coiled-coil region" evidence="9">
    <location>
        <begin position="173"/>
        <end position="228"/>
    </location>
</feature>
<gene>
    <name evidence="12" type="primary">CFAP44_1</name>
    <name evidence="12" type="ORF">EYF80_003472</name>
</gene>
<sequence>MLHGYFSFAFSCLIIVIVFEGFLTTCTEYCTSPTHLVQTSTDSRILFRFILPSVSSQSDLEEFNEELELKQRGIAQLHEREKTLTAAFQASLGKENKFEEFLTKVFKKKIKRIKIEEQTGSEEEEEDSDEDDDWDDDYDEGTEDGGAALDDNHCPPGCEPELFENTLQLRERRLDLEELLIEEKKSAEVLKKECDTLVKKEKSMKTSRKAAEDDLELINREKQQKMNELDVVVPLRLHQIKFVLNGLVPSDLSPALVLGMTELDRLQKRIKQLHAEKSQQKDLYCEARKHHVRLVHDRRVMDANIEVLEKNCKELMMLKFGRLVNLETLQALSGNRMLEELKQQKFLRELADAKEIKHWDMKVEEAHRALMEVTRCNTELLLRMTNLLDQKKELENKLNARQKKMGRQFQDNRRRADQEEIRRLVGRVKTQSQQAEALRREIGLLSRQGGQVLPPGRAPLPPLAPLPTLRGHTHTRLLSRQGGCILPPGPPPLTPLSATPTPANKD</sequence>
<evidence type="ECO:0000256" key="2">
    <source>
        <dbReference type="ARBA" id="ARBA00004245"/>
    </source>
</evidence>
<keyword evidence="7" id="KW-0206">Cytoskeleton</keyword>
<comment type="caution">
    <text evidence="12">The sequence shown here is derived from an EMBL/GenBank/DDBJ whole genome shotgun (WGS) entry which is preliminary data.</text>
</comment>
<evidence type="ECO:0000256" key="6">
    <source>
        <dbReference type="ARBA" id="ARBA00023054"/>
    </source>
</evidence>
<dbReference type="GO" id="GO:0005856">
    <property type="term" value="C:cytoskeleton"/>
    <property type="evidence" value="ECO:0007669"/>
    <property type="project" value="UniProtKB-SubCell"/>
</dbReference>
<evidence type="ECO:0000313" key="12">
    <source>
        <dbReference type="EMBL" id="TNN86387.1"/>
    </source>
</evidence>
<feature type="chain" id="PRO_5021417919" evidence="11">
    <location>
        <begin position="28"/>
        <end position="506"/>
    </location>
</feature>
<dbReference type="PANTHER" id="PTHR14885:SF3">
    <property type="entry name" value="CILIA- AND FLAGELLA-ASSOCIATED PROTEIN 44"/>
    <property type="match status" value="1"/>
</dbReference>
<evidence type="ECO:0000256" key="10">
    <source>
        <dbReference type="SAM" id="MobiDB-lite"/>
    </source>
</evidence>
<organism evidence="12 13">
    <name type="scientific">Liparis tanakae</name>
    <name type="common">Tanaka's snailfish</name>
    <dbReference type="NCBI Taxonomy" id="230148"/>
    <lineage>
        <taxon>Eukaryota</taxon>
        <taxon>Metazoa</taxon>
        <taxon>Chordata</taxon>
        <taxon>Craniata</taxon>
        <taxon>Vertebrata</taxon>
        <taxon>Euteleostomi</taxon>
        <taxon>Actinopterygii</taxon>
        <taxon>Neopterygii</taxon>
        <taxon>Teleostei</taxon>
        <taxon>Neoteleostei</taxon>
        <taxon>Acanthomorphata</taxon>
        <taxon>Eupercaria</taxon>
        <taxon>Perciformes</taxon>
        <taxon>Cottioidei</taxon>
        <taxon>Cottales</taxon>
        <taxon>Liparidae</taxon>
        <taxon>Liparis</taxon>
    </lineage>
</organism>
<evidence type="ECO:0000256" key="11">
    <source>
        <dbReference type="SAM" id="SignalP"/>
    </source>
</evidence>
<keyword evidence="6 9" id="KW-0175">Coiled coil</keyword>
<dbReference type="Proteomes" id="UP000314294">
    <property type="component" value="Unassembled WGS sequence"/>
</dbReference>
<evidence type="ECO:0000256" key="9">
    <source>
        <dbReference type="SAM" id="Coils"/>
    </source>
</evidence>
<feature type="compositionally biased region" description="Low complexity" evidence="10">
    <location>
        <begin position="495"/>
        <end position="506"/>
    </location>
</feature>
<proteinExistence type="predicted"/>
<feature type="region of interest" description="Disordered" evidence="10">
    <location>
        <begin position="117"/>
        <end position="158"/>
    </location>
</feature>
<accession>A0A4Z2J8P7</accession>
<evidence type="ECO:0000256" key="1">
    <source>
        <dbReference type="ARBA" id="ARBA00004138"/>
    </source>
</evidence>
<keyword evidence="4" id="KW-0853">WD repeat</keyword>
<dbReference type="GO" id="GO:0005929">
    <property type="term" value="C:cilium"/>
    <property type="evidence" value="ECO:0007669"/>
    <property type="project" value="UniProtKB-SubCell"/>
</dbReference>
<feature type="region of interest" description="Disordered" evidence="10">
    <location>
        <begin position="485"/>
        <end position="506"/>
    </location>
</feature>
<keyword evidence="11" id="KW-0732">Signal</keyword>
<protein>
    <submittedName>
        <fullName evidence="12">Cilia-and flagella-associated protein 44</fullName>
    </submittedName>
</protein>
<dbReference type="OrthoDB" id="1935234at2759"/>